<evidence type="ECO:0000256" key="2">
    <source>
        <dbReference type="ARBA" id="ARBA00022645"/>
    </source>
</evidence>
<dbReference type="Pfam" id="PF03717">
    <property type="entry name" value="PBP_dimer"/>
    <property type="match status" value="1"/>
</dbReference>
<keyword evidence="2" id="KW-0121">Carboxypeptidase</keyword>
<keyword evidence="3" id="KW-0472">Membrane</keyword>
<evidence type="ECO:0000256" key="3">
    <source>
        <dbReference type="ARBA" id="ARBA00023136"/>
    </source>
</evidence>
<sequence length="586" mass="62136">MSREHFSFHRSPGVPAGLPAWRSRLVVLLLTLGFLALVARAAWVQVAHREFFVEQGRRRYERTFSAVALRSKILDRRGNVLAISEPVDDLWLDPQDFARATPGQVGELAAALHLSPASVDAFRRRGGRFAPLRRAVPLDVARPLLASAIPGLHAIAAQKRYFPEGDALAQVIGITGRDGAGLEGIELAGNAALRGQAASRTLIVDRLGRAVTEPRDSDLPEPQPDLVLSIDRQIQRLTQEALARGVERTAAAAGCAIAVDVASGEILVLANVPSFDPNDPGALAGGPPRNRALTDTFEPGSTIKPLTVSLALADGLITPGTRFDTSPGVLEFHGARIRDTSDHGVIDTGQVIAKSSNIGMVKISQLLSAQAMWDNFRRFGLGGAPLDGFPGVVSGTLRNPRRWGPVEQATMSYGYGLSVSLAQLARAYVILANDGHATRLSLLHETPALRDARPGAAVIPAAVAARVRAMLEETVAPGGTATMARLPDYRVGAKTGTARKSDGRHGYAAGQYRAVFVGMAPMSRPRVVVAVMIDTPRKVSYYGGPVAGPVFAAITEGALHVLGVPPDRVPSRPDAPVSSRSSRSSL</sequence>
<proteinExistence type="predicted"/>
<feature type="region of interest" description="Disordered" evidence="4">
    <location>
        <begin position="564"/>
        <end position="586"/>
    </location>
</feature>
<dbReference type="RefSeq" id="WP_260531582.1">
    <property type="nucleotide sequence ID" value="NZ_CP104215.1"/>
</dbReference>
<dbReference type="GO" id="GO:0004180">
    <property type="term" value="F:carboxypeptidase activity"/>
    <property type="evidence" value="ECO:0007669"/>
    <property type="project" value="UniProtKB-KW"/>
</dbReference>
<name>A0AB38TX60_BURGA</name>
<dbReference type="EMBL" id="CP104215">
    <property type="protein sequence ID" value="UWX72590.1"/>
    <property type="molecule type" value="Genomic_DNA"/>
</dbReference>
<dbReference type="PANTHER" id="PTHR30627">
    <property type="entry name" value="PEPTIDOGLYCAN D,D-TRANSPEPTIDASE"/>
    <property type="match status" value="1"/>
</dbReference>
<feature type="domain" description="Penicillin-binding protein dimerisation" evidence="6">
    <location>
        <begin position="68"/>
        <end position="213"/>
    </location>
</feature>
<reference evidence="7" key="1">
    <citation type="submission" date="2022-09" db="EMBL/GenBank/DDBJ databases">
        <title>Genomic of Burkholderia gladioli.</title>
        <authorList>
            <person name="Wu H."/>
        </authorList>
    </citation>
    <scope>NUCLEOTIDE SEQUENCE</scope>
    <source>
        <strain evidence="7">ZN-S4</strain>
    </source>
</reference>
<dbReference type="InterPro" id="IPR036138">
    <property type="entry name" value="PBP_dimer_sf"/>
</dbReference>
<protein>
    <submittedName>
        <fullName evidence="7">Penicillin-binding protein 2</fullName>
    </submittedName>
</protein>
<dbReference type="PANTHER" id="PTHR30627:SF1">
    <property type="entry name" value="PEPTIDOGLYCAN D,D-TRANSPEPTIDASE FTSI"/>
    <property type="match status" value="1"/>
</dbReference>
<evidence type="ECO:0000313" key="7">
    <source>
        <dbReference type="EMBL" id="UWX72590.1"/>
    </source>
</evidence>
<dbReference type="GO" id="GO:0071555">
    <property type="term" value="P:cell wall organization"/>
    <property type="evidence" value="ECO:0007669"/>
    <property type="project" value="TreeGrafter"/>
</dbReference>
<feature type="domain" description="Penicillin-binding protein transpeptidase" evidence="5">
    <location>
        <begin position="254"/>
        <end position="555"/>
    </location>
</feature>
<dbReference type="InterPro" id="IPR005311">
    <property type="entry name" value="PBP_dimer"/>
</dbReference>
<keyword evidence="2" id="KW-0378">Hydrolase</keyword>
<dbReference type="InterPro" id="IPR012338">
    <property type="entry name" value="Beta-lactam/transpept-like"/>
</dbReference>
<dbReference type="InterPro" id="IPR001460">
    <property type="entry name" value="PCN-bd_Tpept"/>
</dbReference>
<evidence type="ECO:0000313" key="8">
    <source>
        <dbReference type="Proteomes" id="UP001059745"/>
    </source>
</evidence>
<accession>A0AB38TX60</accession>
<dbReference type="Gene3D" id="3.40.710.10">
    <property type="entry name" value="DD-peptidase/beta-lactamase superfamily"/>
    <property type="match status" value="1"/>
</dbReference>
<comment type="subcellular location">
    <subcellularLocation>
        <location evidence="1">Membrane</location>
    </subcellularLocation>
</comment>
<dbReference type="InterPro" id="IPR050515">
    <property type="entry name" value="Beta-lactam/transpept"/>
</dbReference>
<dbReference type="AlphaFoldDB" id="A0AB38TX60"/>
<dbReference type="Gene3D" id="3.30.450.330">
    <property type="match status" value="1"/>
</dbReference>
<feature type="compositionally biased region" description="Low complexity" evidence="4">
    <location>
        <begin position="572"/>
        <end position="586"/>
    </location>
</feature>
<dbReference type="SUPFAM" id="SSF56601">
    <property type="entry name" value="beta-lactamase/transpeptidase-like"/>
    <property type="match status" value="1"/>
</dbReference>
<organism evidence="7 8">
    <name type="scientific">Burkholderia gladioli</name>
    <name type="common">Pseudomonas marginata</name>
    <name type="synonym">Phytomonas marginata</name>
    <dbReference type="NCBI Taxonomy" id="28095"/>
    <lineage>
        <taxon>Bacteria</taxon>
        <taxon>Pseudomonadati</taxon>
        <taxon>Pseudomonadota</taxon>
        <taxon>Betaproteobacteria</taxon>
        <taxon>Burkholderiales</taxon>
        <taxon>Burkholderiaceae</taxon>
        <taxon>Burkholderia</taxon>
    </lineage>
</organism>
<dbReference type="Proteomes" id="UP001059745">
    <property type="component" value="Chromosome 2"/>
</dbReference>
<dbReference type="Pfam" id="PF00905">
    <property type="entry name" value="Transpeptidase"/>
    <property type="match status" value="1"/>
</dbReference>
<evidence type="ECO:0000259" key="6">
    <source>
        <dbReference type="Pfam" id="PF03717"/>
    </source>
</evidence>
<dbReference type="Gene3D" id="3.90.1310.10">
    <property type="entry name" value="Penicillin-binding protein 2a (Domain 2)"/>
    <property type="match status" value="1"/>
</dbReference>
<keyword evidence="2" id="KW-0645">Protease</keyword>
<dbReference type="GO" id="GO:0005886">
    <property type="term" value="C:plasma membrane"/>
    <property type="evidence" value="ECO:0007669"/>
    <property type="project" value="TreeGrafter"/>
</dbReference>
<evidence type="ECO:0000256" key="4">
    <source>
        <dbReference type="SAM" id="MobiDB-lite"/>
    </source>
</evidence>
<dbReference type="GO" id="GO:0008658">
    <property type="term" value="F:penicillin binding"/>
    <property type="evidence" value="ECO:0007669"/>
    <property type="project" value="InterPro"/>
</dbReference>
<dbReference type="SUPFAM" id="SSF56519">
    <property type="entry name" value="Penicillin binding protein dimerisation domain"/>
    <property type="match status" value="1"/>
</dbReference>
<evidence type="ECO:0000256" key="1">
    <source>
        <dbReference type="ARBA" id="ARBA00004370"/>
    </source>
</evidence>
<evidence type="ECO:0000259" key="5">
    <source>
        <dbReference type="Pfam" id="PF00905"/>
    </source>
</evidence>
<gene>
    <name evidence="7" type="ORF">NYZ96_29645</name>
</gene>